<keyword evidence="1" id="KW-0732">Signal</keyword>
<dbReference type="Proteomes" id="UP000053237">
    <property type="component" value="Unassembled WGS sequence"/>
</dbReference>
<gene>
    <name evidence="2" type="ORF">BN9_086190</name>
</gene>
<proteinExistence type="predicted"/>
<evidence type="ECO:0000256" key="1">
    <source>
        <dbReference type="SAM" id="SignalP"/>
    </source>
</evidence>
<evidence type="ECO:0000313" key="3">
    <source>
        <dbReference type="Proteomes" id="UP000053237"/>
    </source>
</evidence>
<feature type="chain" id="PRO_5001529548" evidence="1">
    <location>
        <begin position="24"/>
        <end position="59"/>
    </location>
</feature>
<feature type="signal peptide" evidence="1">
    <location>
        <begin position="1"/>
        <end position="23"/>
    </location>
</feature>
<name>A0A024GL43_9STRA</name>
<accession>A0A024GL43</accession>
<dbReference type="AlphaFoldDB" id="A0A024GL43"/>
<organism evidence="2 3">
    <name type="scientific">Albugo candida</name>
    <dbReference type="NCBI Taxonomy" id="65357"/>
    <lineage>
        <taxon>Eukaryota</taxon>
        <taxon>Sar</taxon>
        <taxon>Stramenopiles</taxon>
        <taxon>Oomycota</taxon>
        <taxon>Peronosporomycetes</taxon>
        <taxon>Albuginales</taxon>
        <taxon>Albuginaceae</taxon>
        <taxon>Albugo</taxon>
    </lineage>
</organism>
<dbReference type="InParanoid" id="A0A024GL43"/>
<sequence length="59" mass="6833">MRTLCSRYLVLVIACMRSRVAKSCSVSFKCVPKCSEKLRVGVEKCIYLMRKCFSFMTNQ</sequence>
<evidence type="ECO:0000313" key="2">
    <source>
        <dbReference type="EMBL" id="CCI47612.1"/>
    </source>
</evidence>
<dbReference type="EMBL" id="CAIX01000178">
    <property type="protein sequence ID" value="CCI47612.1"/>
    <property type="molecule type" value="Genomic_DNA"/>
</dbReference>
<keyword evidence="3" id="KW-1185">Reference proteome</keyword>
<protein>
    <submittedName>
        <fullName evidence="2">Uncharacterized protein</fullName>
    </submittedName>
</protein>
<reference evidence="2 3" key="1">
    <citation type="submission" date="2012-05" db="EMBL/GenBank/DDBJ databases">
        <title>Recombination and specialization in a pathogen metapopulation.</title>
        <authorList>
            <person name="Gardiner A."/>
            <person name="Kemen E."/>
            <person name="Schultz-Larsen T."/>
            <person name="MacLean D."/>
            <person name="Van Oosterhout C."/>
            <person name="Jones J.D.G."/>
        </authorList>
    </citation>
    <scope>NUCLEOTIDE SEQUENCE [LARGE SCALE GENOMIC DNA]</scope>
    <source>
        <strain evidence="2 3">Ac Nc2</strain>
    </source>
</reference>
<comment type="caution">
    <text evidence="2">The sequence shown here is derived from an EMBL/GenBank/DDBJ whole genome shotgun (WGS) entry which is preliminary data.</text>
</comment>